<dbReference type="AlphaFoldDB" id="A0A0R3CY89"/>
<keyword evidence="2 3" id="KW-0802">TPR repeat</keyword>
<evidence type="ECO:0000259" key="5">
    <source>
        <dbReference type="Pfam" id="PF07007"/>
    </source>
</evidence>
<dbReference type="RefSeq" id="WP_057759670.1">
    <property type="nucleotide sequence ID" value="NZ_LJYG01000116.1"/>
</dbReference>
<keyword evidence="4" id="KW-0732">Signal</keyword>
<evidence type="ECO:0000256" key="2">
    <source>
        <dbReference type="ARBA" id="ARBA00022803"/>
    </source>
</evidence>
<evidence type="ECO:0000313" key="7">
    <source>
        <dbReference type="Proteomes" id="UP000051936"/>
    </source>
</evidence>
<dbReference type="Pfam" id="PF13432">
    <property type="entry name" value="TPR_16"/>
    <property type="match status" value="1"/>
</dbReference>
<dbReference type="Pfam" id="PF07007">
    <property type="entry name" value="LprI"/>
    <property type="match status" value="1"/>
</dbReference>
<dbReference type="PROSITE" id="PS50005">
    <property type="entry name" value="TPR"/>
    <property type="match status" value="5"/>
</dbReference>
<dbReference type="OrthoDB" id="9814069at2"/>
<protein>
    <recommendedName>
        <fullName evidence="5">Lysozyme inhibitor LprI-like N-terminal domain-containing protein</fullName>
    </recommendedName>
</protein>
<feature type="signal peptide" evidence="4">
    <location>
        <begin position="1"/>
        <end position="37"/>
    </location>
</feature>
<dbReference type="GO" id="GO:0009279">
    <property type="term" value="C:cell outer membrane"/>
    <property type="evidence" value="ECO:0007669"/>
    <property type="project" value="TreeGrafter"/>
</dbReference>
<feature type="repeat" description="TPR" evidence="3">
    <location>
        <begin position="140"/>
        <end position="173"/>
    </location>
</feature>
<dbReference type="Pfam" id="PF13414">
    <property type="entry name" value="TPR_11"/>
    <property type="match status" value="1"/>
</dbReference>
<dbReference type="PROSITE" id="PS50293">
    <property type="entry name" value="TPR_REGION"/>
    <property type="match status" value="4"/>
</dbReference>
<dbReference type="InterPro" id="IPR009739">
    <property type="entry name" value="LprI-like_N"/>
</dbReference>
<feature type="repeat" description="TPR" evidence="3">
    <location>
        <begin position="242"/>
        <end position="275"/>
    </location>
</feature>
<sequence length="460" mass="50380">MCGTRSSAQMSSITHSRLRTFLLSAALSLVLAAPASAADCVMDSKAAPADIISACGAIIDQTSNPNSDRVAALLVRADGNARISGGLTQALRDIDRAIALDGKNARAWRLRGNLLREAGGDLNRATSDLSKAIELDPKDAEAYEQRGVAYTSQHRYDRAIADYDQAIKLKPDDAQAWSDRGATYYLNGDNEKAVADLCQALRLDPSRARSYTNRGAAYKKLGQLDKSVADDSEAIRLDPKVPEYYDNRGLTYAAMKDYDKAIADYDQALRLAPRANFFTNRGDSYQYKGEFGAALSDYEAALKLDPDFAKTYNNRAVLYSKMGERKKALADYETALRLDPGNANAADGRRTMMAEIARFGAEAPHPLAANSGNGPSFDCASAKREVEKVICADPQLGALDRQLAEAYERVLKSMSRRQAAGLRKSQHDFLATRDASFRRPGYDLKKVMQDRLQRLNAMEG</sequence>
<keyword evidence="7" id="KW-1185">Reference proteome</keyword>
<feature type="repeat" description="TPR" evidence="3">
    <location>
        <begin position="208"/>
        <end position="241"/>
    </location>
</feature>
<feature type="domain" description="Lysozyme inhibitor LprI-like N-terminal" evidence="5">
    <location>
        <begin position="379"/>
        <end position="437"/>
    </location>
</feature>
<dbReference type="PANTHER" id="PTHR44858:SF1">
    <property type="entry name" value="UDP-N-ACETYLGLUCOSAMINE--PEPTIDE N-ACETYLGLUCOSAMINYLTRANSFERASE SPINDLY-RELATED"/>
    <property type="match status" value="1"/>
</dbReference>
<proteinExistence type="predicted"/>
<dbReference type="SMART" id="SM00028">
    <property type="entry name" value="TPR"/>
    <property type="match status" value="7"/>
</dbReference>
<dbReference type="GO" id="GO:0046813">
    <property type="term" value="P:receptor-mediated virion attachment to host cell"/>
    <property type="evidence" value="ECO:0007669"/>
    <property type="project" value="TreeGrafter"/>
</dbReference>
<dbReference type="Gene3D" id="1.25.40.10">
    <property type="entry name" value="Tetratricopeptide repeat domain"/>
    <property type="match status" value="4"/>
</dbReference>
<gene>
    <name evidence="6" type="ORF">AOQ71_41650</name>
</gene>
<name>A0A0R3CY89_9BRAD</name>
<dbReference type="Proteomes" id="UP000051936">
    <property type="component" value="Unassembled WGS sequence"/>
</dbReference>
<dbReference type="Pfam" id="PF00515">
    <property type="entry name" value="TPR_1"/>
    <property type="match status" value="2"/>
</dbReference>
<dbReference type="Pfam" id="PF13181">
    <property type="entry name" value="TPR_8"/>
    <property type="match status" value="1"/>
</dbReference>
<organism evidence="6 7">
    <name type="scientific">Bradyrhizobium manausense</name>
    <dbReference type="NCBI Taxonomy" id="989370"/>
    <lineage>
        <taxon>Bacteria</taxon>
        <taxon>Pseudomonadati</taxon>
        <taxon>Pseudomonadota</taxon>
        <taxon>Alphaproteobacteria</taxon>
        <taxon>Hyphomicrobiales</taxon>
        <taxon>Nitrobacteraceae</taxon>
        <taxon>Bradyrhizobium</taxon>
    </lineage>
</organism>
<feature type="repeat" description="TPR" evidence="3">
    <location>
        <begin position="174"/>
        <end position="207"/>
    </location>
</feature>
<comment type="caution">
    <text evidence="6">The sequence shown here is derived from an EMBL/GenBank/DDBJ whole genome shotgun (WGS) entry which is preliminary data.</text>
</comment>
<dbReference type="InterPro" id="IPR011990">
    <property type="entry name" value="TPR-like_helical_dom_sf"/>
</dbReference>
<reference evidence="6 7" key="1">
    <citation type="submission" date="2015-09" db="EMBL/GenBank/DDBJ databases">
        <title>Draft Genome Sequence of Bradyrhizobium manausense Strain BR 3351T, a Novel Symbiotic Nitrogen-Fixing Alphaproteobacterium Isolated from Brazilian Amazon Rain Forest.</title>
        <authorList>
            <person name="De Araujo J.L."/>
            <person name="Zilli J.E."/>
        </authorList>
    </citation>
    <scope>NUCLEOTIDE SEQUENCE [LARGE SCALE GENOMIC DNA]</scope>
    <source>
        <strain evidence="6 7">BR3351</strain>
    </source>
</reference>
<keyword evidence="1" id="KW-0677">Repeat</keyword>
<dbReference type="InterPro" id="IPR019734">
    <property type="entry name" value="TPR_rpt"/>
</dbReference>
<feature type="repeat" description="TPR" evidence="3">
    <location>
        <begin position="309"/>
        <end position="342"/>
    </location>
</feature>
<dbReference type="PANTHER" id="PTHR44858">
    <property type="entry name" value="TETRATRICOPEPTIDE REPEAT PROTEIN 6"/>
    <property type="match status" value="1"/>
</dbReference>
<dbReference type="InterPro" id="IPR013105">
    <property type="entry name" value="TPR_2"/>
</dbReference>
<feature type="chain" id="PRO_5006434916" description="Lysozyme inhibitor LprI-like N-terminal domain-containing protein" evidence="4">
    <location>
        <begin position="38"/>
        <end position="460"/>
    </location>
</feature>
<evidence type="ECO:0000256" key="1">
    <source>
        <dbReference type="ARBA" id="ARBA00022737"/>
    </source>
</evidence>
<evidence type="ECO:0000256" key="4">
    <source>
        <dbReference type="SAM" id="SignalP"/>
    </source>
</evidence>
<dbReference type="Pfam" id="PF07719">
    <property type="entry name" value="TPR_2"/>
    <property type="match status" value="1"/>
</dbReference>
<dbReference type="InterPro" id="IPR050498">
    <property type="entry name" value="Ycf3"/>
</dbReference>
<dbReference type="Gene3D" id="1.20.1270.180">
    <property type="match status" value="1"/>
</dbReference>
<dbReference type="EMBL" id="LJYG01000116">
    <property type="protein sequence ID" value="KRQ00236.1"/>
    <property type="molecule type" value="Genomic_DNA"/>
</dbReference>
<evidence type="ECO:0000256" key="3">
    <source>
        <dbReference type="PROSITE-ProRule" id="PRU00339"/>
    </source>
</evidence>
<evidence type="ECO:0000313" key="6">
    <source>
        <dbReference type="EMBL" id="KRQ00236.1"/>
    </source>
</evidence>
<accession>A0A0R3CY89</accession>
<dbReference type="STRING" id="989370.AOQ71_41650"/>
<dbReference type="SUPFAM" id="SSF48452">
    <property type="entry name" value="TPR-like"/>
    <property type="match status" value="1"/>
</dbReference>